<reference evidence="2 3" key="1">
    <citation type="journal article" date="2004" name="Environ. Microbiol.">
        <title>The genome of Desulfotalea psychrophila, a sulfate-reducing bacterium from permanently cold Arctic sediments.</title>
        <authorList>
            <person name="Rabus R."/>
            <person name="Ruepp A."/>
            <person name="Frickey T."/>
            <person name="Rattei T."/>
            <person name="Fartmann B."/>
            <person name="Stark M."/>
            <person name="Bauer M."/>
            <person name="Zibat A."/>
            <person name="Lombardot T."/>
            <person name="Becker I."/>
            <person name="Amann J."/>
            <person name="Gellner K."/>
            <person name="Teeling H."/>
            <person name="Leuschner W.D."/>
            <person name="Gloeckner F.-O."/>
            <person name="Lupas A.N."/>
            <person name="Amann R."/>
            <person name="Klenk H.-P."/>
        </authorList>
    </citation>
    <scope>NUCLEOTIDE SEQUENCE [LARGE SCALE GENOMIC DNA]</scope>
    <source>
        <strain evidence="3">DSM 12343 / LSv54</strain>
        <plasmid evidence="3">large</plasmid>
    </source>
</reference>
<gene>
    <name evidence="2" type="ordered locus">DPPB49</name>
</gene>
<feature type="region of interest" description="Disordered" evidence="1">
    <location>
        <begin position="52"/>
        <end position="72"/>
    </location>
</feature>
<organism evidence="2 3">
    <name type="scientific">Desulfotalea psychrophila (strain LSv54 / DSM 12343)</name>
    <dbReference type="NCBI Taxonomy" id="177439"/>
    <lineage>
        <taxon>Bacteria</taxon>
        <taxon>Pseudomonadati</taxon>
        <taxon>Thermodesulfobacteriota</taxon>
        <taxon>Desulfobulbia</taxon>
        <taxon>Desulfobulbales</taxon>
        <taxon>Desulfocapsaceae</taxon>
        <taxon>Desulfotalea</taxon>
    </lineage>
</organism>
<keyword evidence="3" id="KW-1185">Reference proteome</keyword>
<name>Q6AID4_DESPS</name>
<evidence type="ECO:0000256" key="1">
    <source>
        <dbReference type="SAM" id="MobiDB-lite"/>
    </source>
</evidence>
<dbReference type="HOGENOM" id="CLU_2141887_0_0_7"/>
<evidence type="ECO:0000313" key="3">
    <source>
        <dbReference type="Proteomes" id="UP000000602"/>
    </source>
</evidence>
<dbReference type="AlphaFoldDB" id="Q6AID4"/>
<accession>Q6AID4</accession>
<dbReference type="KEGG" id="dps:DPPB49"/>
<evidence type="ECO:0000313" key="2">
    <source>
        <dbReference type="EMBL" id="CAG37913.1"/>
    </source>
</evidence>
<sequence length="112" mass="12092">MLVHLEDFILIVGGVNLHPLQRFGKPALITARVKCHIVGGVRGGPWLAHHGREGSAHGVKHKNRRHRRSGGPWHPAGRGELCHLYPCILIGPGALDHGLEGKEISGKPIPAL</sequence>
<dbReference type="EMBL" id="CR522871">
    <property type="protein sequence ID" value="CAG37913.1"/>
    <property type="molecule type" value="Genomic_DNA"/>
</dbReference>
<feature type="compositionally biased region" description="Basic residues" evidence="1">
    <location>
        <begin position="58"/>
        <end position="69"/>
    </location>
</feature>
<protein>
    <submittedName>
        <fullName evidence="2">Uncharacterized protein</fullName>
    </submittedName>
</protein>
<proteinExistence type="predicted"/>
<dbReference type="Proteomes" id="UP000000602">
    <property type="component" value="Plasmid large"/>
</dbReference>
<geneLocation type="plasmid" evidence="3">
    <name>large</name>
</geneLocation>